<gene>
    <name evidence="1" type="ORF">MLD38_034319</name>
</gene>
<dbReference type="EMBL" id="CM042889">
    <property type="protein sequence ID" value="KAI4320883.1"/>
    <property type="molecule type" value="Genomic_DNA"/>
</dbReference>
<proteinExistence type="predicted"/>
<comment type="caution">
    <text evidence="1">The sequence shown here is derived from an EMBL/GenBank/DDBJ whole genome shotgun (WGS) entry which is preliminary data.</text>
</comment>
<reference evidence="2" key="1">
    <citation type="journal article" date="2023" name="Front. Plant Sci.">
        <title>Chromosomal-level genome assembly of Melastoma candidum provides insights into trichome evolution.</title>
        <authorList>
            <person name="Zhong Y."/>
            <person name="Wu W."/>
            <person name="Sun C."/>
            <person name="Zou P."/>
            <person name="Liu Y."/>
            <person name="Dai S."/>
            <person name="Zhou R."/>
        </authorList>
    </citation>
    <scope>NUCLEOTIDE SEQUENCE [LARGE SCALE GENOMIC DNA]</scope>
</reference>
<evidence type="ECO:0000313" key="1">
    <source>
        <dbReference type="EMBL" id="KAI4320883.1"/>
    </source>
</evidence>
<sequence length="177" mass="20139">MINGGRDHEIQKFHRPAEDVSFESEGHDLQRSVDETAHKDTSVHSEGPVLPKTDQSPLLQAAKKHDEAQFRKFLDVFKKLHINIPFIEALEHMSSYVKFMNDILSKKIRLGEFETIALTEECNTILQQKLTPKLKLGLGEVKRTSVTLQLADISITYPSIIGDVLGKVDKFIFGRIW</sequence>
<accession>A0ACB9MA68</accession>
<protein>
    <submittedName>
        <fullName evidence="1">Uncharacterized protein</fullName>
    </submittedName>
</protein>
<organism evidence="1 2">
    <name type="scientific">Melastoma candidum</name>
    <dbReference type="NCBI Taxonomy" id="119954"/>
    <lineage>
        <taxon>Eukaryota</taxon>
        <taxon>Viridiplantae</taxon>
        <taxon>Streptophyta</taxon>
        <taxon>Embryophyta</taxon>
        <taxon>Tracheophyta</taxon>
        <taxon>Spermatophyta</taxon>
        <taxon>Magnoliopsida</taxon>
        <taxon>eudicotyledons</taxon>
        <taxon>Gunneridae</taxon>
        <taxon>Pentapetalae</taxon>
        <taxon>rosids</taxon>
        <taxon>malvids</taxon>
        <taxon>Myrtales</taxon>
        <taxon>Melastomataceae</taxon>
        <taxon>Melastomatoideae</taxon>
        <taxon>Melastomateae</taxon>
        <taxon>Melastoma</taxon>
    </lineage>
</organism>
<name>A0ACB9MA68_9MYRT</name>
<evidence type="ECO:0000313" key="2">
    <source>
        <dbReference type="Proteomes" id="UP001057402"/>
    </source>
</evidence>
<keyword evidence="2" id="KW-1185">Reference proteome</keyword>
<dbReference type="Proteomes" id="UP001057402">
    <property type="component" value="Chromosome 10"/>
</dbReference>